<name>A0ACC1B4P3_9ROSI</name>
<reference evidence="2" key="1">
    <citation type="journal article" date="2023" name="G3 (Bethesda)">
        <title>Genome assembly and association tests identify interacting loci associated with vigor, precocity, and sex in interspecific pistachio rootstocks.</title>
        <authorList>
            <person name="Palmer W."/>
            <person name="Jacygrad E."/>
            <person name="Sagayaradj S."/>
            <person name="Cavanaugh K."/>
            <person name="Han R."/>
            <person name="Bertier L."/>
            <person name="Beede B."/>
            <person name="Kafkas S."/>
            <person name="Golino D."/>
            <person name="Preece J."/>
            <person name="Michelmore R."/>
        </authorList>
    </citation>
    <scope>NUCLEOTIDE SEQUENCE [LARGE SCALE GENOMIC DNA]</scope>
</reference>
<keyword evidence="2" id="KW-1185">Reference proteome</keyword>
<evidence type="ECO:0000313" key="1">
    <source>
        <dbReference type="EMBL" id="KAJ0093788.1"/>
    </source>
</evidence>
<organism evidence="1 2">
    <name type="scientific">Pistacia atlantica</name>
    <dbReference type="NCBI Taxonomy" id="434234"/>
    <lineage>
        <taxon>Eukaryota</taxon>
        <taxon>Viridiplantae</taxon>
        <taxon>Streptophyta</taxon>
        <taxon>Embryophyta</taxon>
        <taxon>Tracheophyta</taxon>
        <taxon>Spermatophyta</taxon>
        <taxon>Magnoliopsida</taxon>
        <taxon>eudicotyledons</taxon>
        <taxon>Gunneridae</taxon>
        <taxon>Pentapetalae</taxon>
        <taxon>rosids</taxon>
        <taxon>malvids</taxon>
        <taxon>Sapindales</taxon>
        <taxon>Anacardiaceae</taxon>
        <taxon>Pistacia</taxon>
    </lineage>
</organism>
<gene>
    <name evidence="1" type="ORF">Patl1_26866</name>
</gene>
<dbReference type="EMBL" id="CM047903">
    <property type="protein sequence ID" value="KAJ0093788.1"/>
    <property type="molecule type" value="Genomic_DNA"/>
</dbReference>
<dbReference type="Proteomes" id="UP001164250">
    <property type="component" value="Chromosome 7"/>
</dbReference>
<proteinExistence type="predicted"/>
<evidence type="ECO:0000313" key="2">
    <source>
        <dbReference type="Proteomes" id="UP001164250"/>
    </source>
</evidence>
<accession>A0ACC1B4P3</accession>
<protein>
    <submittedName>
        <fullName evidence="1">Uncharacterized protein</fullName>
    </submittedName>
</protein>
<comment type="caution">
    <text evidence="1">The sequence shown here is derived from an EMBL/GenBank/DDBJ whole genome shotgun (WGS) entry which is preliminary data.</text>
</comment>
<sequence>MLREIHPSLLVHKKITYLNMERCTSLTTLPNQMHMESLRGLCLSSCYKLEKFPEIVGSMDCLLMMSLNSTAIKGLPMSIELLRGLQQFYLYDCKNLVSLPVTINGLKSLQTLELRGCSKLDNLPETLGQVEKLSRLDVRGTAIRRPMASIFLMKNLVTLNFRGYKRPLATSLSSLFLKTYRLPTLSGVCTSLTSLNLVDCNMEEGAIPNDFFDSFPSLGSLELSKNNFVSLPGSINHLSKLHSLYLDGCKRLQSLPELPSKIRHIKVNGCVALETTSNALRLCNSTLSILSCVNCLKLICCNNPASSMPREFLKAMSKPTNRGRMHHQPINEFKMVIPGSEIPKWFQHQSETSSIKIERPPDSCDNKMVGYAVCCVFYVHEHQPTPSKGYYIGSHGIVCELTNIDPLSEPWIQFENNLGKAVLDHLWLFYFCASTLNQDFVGLSFKSCGPGLEVKKCGIHPIYEKEIEELKPRAKKSSSSSFWNSYELDEDFLGSMADVDCDGAEDADEIYFSADDELPKPKRLKSS</sequence>